<keyword evidence="1" id="KW-0732">Signal</keyword>
<organism evidence="2 3">
    <name type="scientific">Bowmanella denitrificans</name>
    <dbReference type="NCBI Taxonomy" id="366582"/>
    <lineage>
        <taxon>Bacteria</taxon>
        <taxon>Pseudomonadati</taxon>
        <taxon>Pseudomonadota</taxon>
        <taxon>Gammaproteobacteria</taxon>
        <taxon>Alteromonadales</taxon>
        <taxon>Alteromonadaceae</taxon>
        <taxon>Bowmanella</taxon>
    </lineage>
</organism>
<evidence type="ECO:0008006" key="4">
    <source>
        <dbReference type="Google" id="ProtNLM"/>
    </source>
</evidence>
<gene>
    <name evidence="2" type="ORF">GCM10009092_28740</name>
</gene>
<dbReference type="EMBL" id="BAAAEI010000015">
    <property type="protein sequence ID" value="GAA0362599.1"/>
    <property type="molecule type" value="Genomic_DNA"/>
</dbReference>
<sequence length="261" mass="29001">MKLNKLVLAIGIACVSVNAVAAPQVVYDNDGFKRDSAYNQGPVTTISTAEVNYGTVKAYVRHGGNASCTEAGLYNAEDGTLINPGRIGPFGTPLVDQVETGFDERFATVHKYLQVQCTDLDGQQFAIRHNIPRAPKMTWDATLTPNGYYHERPTKPWEPGYPYQDQFEYSGILSVTNYATDGVCYISQDHGRSLEVFNGENSKYGFDTDVFTGQKIHRNELPNLYQEITCRNAGGTTVYSKVWDLTQPDSIPLDSENISYR</sequence>
<evidence type="ECO:0000313" key="2">
    <source>
        <dbReference type="EMBL" id="GAA0362599.1"/>
    </source>
</evidence>
<dbReference type="RefSeq" id="WP_102797145.1">
    <property type="nucleotide sequence ID" value="NZ_BAAAEI010000015.1"/>
</dbReference>
<accession>A0ABN0XF76</accession>
<reference evidence="2 3" key="1">
    <citation type="journal article" date="2019" name="Int. J. Syst. Evol. Microbiol.">
        <title>The Global Catalogue of Microorganisms (GCM) 10K type strain sequencing project: providing services to taxonomists for standard genome sequencing and annotation.</title>
        <authorList>
            <consortium name="The Broad Institute Genomics Platform"/>
            <consortium name="The Broad Institute Genome Sequencing Center for Infectious Disease"/>
            <person name="Wu L."/>
            <person name="Ma J."/>
        </authorList>
    </citation>
    <scope>NUCLEOTIDE SEQUENCE [LARGE SCALE GENOMIC DNA]</scope>
    <source>
        <strain evidence="2 3">JCM 13378</strain>
    </source>
</reference>
<feature type="chain" id="PRO_5046883925" description="Secreted protein" evidence="1">
    <location>
        <begin position="22"/>
        <end position="261"/>
    </location>
</feature>
<dbReference type="Proteomes" id="UP001501757">
    <property type="component" value="Unassembled WGS sequence"/>
</dbReference>
<proteinExistence type="predicted"/>
<evidence type="ECO:0000256" key="1">
    <source>
        <dbReference type="SAM" id="SignalP"/>
    </source>
</evidence>
<feature type="signal peptide" evidence="1">
    <location>
        <begin position="1"/>
        <end position="21"/>
    </location>
</feature>
<protein>
    <recommendedName>
        <fullName evidence="4">Secreted protein</fullName>
    </recommendedName>
</protein>
<keyword evidence="3" id="KW-1185">Reference proteome</keyword>
<comment type="caution">
    <text evidence="2">The sequence shown here is derived from an EMBL/GenBank/DDBJ whole genome shotgun (WGS) entry which is preliminary data.</text>
</comment>
<evidence type="ECO:0000313" key="3">
    <source>
        <dbReference type="Proteomes" id="UP001501757"/>
    </source>
</evidence>
<name>A0ABN0XF76_9ALTE</name>